<dbReference type="GeneID" id="87867243"/>
<protein>
    <submittedName>
        <fullName evidence="3">Heterokaryon incompatibility protein-domain-containing protein</fullName>
    </submittedName>
</protein>
<proteinExistence type="predicted"/>
<evidence type="ECO:0000259" key="2">
    <source>
        <dbReference type="Pfam" id="PF06985"/>
    </source>
</evidence>
<dbReference type="Proteomes" id="UP001278500">
    <property type="component" value="Unassembled WGS sequence"/>
</dbReference>
<feature type="compositionally biased region" description="Polar residues" evidence="1">
    <location>
        <begin position="737"/>
        <end position="748"/>
    </location>
</feature>
<evidence type="ECO:0000313" key="4">
    <source>
        <dbReference type="Proteomes" id="UP001278500"/>
    </source>
</evidence>
<feature type="region of interest" description="Disordered" evidence="1">
    <location>
        <begin position="1"/>
        <end position="31"/>
    </location>
</feature>
<feature type="domain" description="Heterokaryon incompatibility" evidence="2">
    <location>
        <begin position="263"/>
        <end position="412"/>
    </location>
</feature>
<organism evidence="3 4">
    <name type="scientific">Neurospora tetraspora</name>
    <dbReference type="NCBI Taxonomy" id="94610"/>
    <lineage>
        <taxon>Eukaryota</taxon>
        <taxon>Fungi</taxon>
        <taxon>Dikarya</taxon>
        <taxon>Ascomycota</taxon>
        <taxon>Pezizomycotina</taxon>
        <taxon>Sordariomycetes</taxon>
        <taxon>Sordariomycetidae</taxon>
        <taxon>Sordariales</taxon>
        <taxon>Sordariaceae</taxon>
        <taxon>Neurospora</taxon>
    </lineage>
</organism>
<dbReference type="InterPro" id="IPR010730">
    <property type="entry name" value="HET"/>
</dbReference>
<reference evidence="3" key="2">
    <citation type="submission" date="2023-06" db="EMBL/GenBank/DDBJ databases">
        <authorList>
            <consortium name="Lawrence Berkeley National Laboratory"/>
            <person name="Haridas S."/>
            <person name="Hensen N."/>
            <person name="Bonometti L."/>
            <person name="Westerberg I."/>
            <person name="Brannstrom I.O."/>
            <person name="Guillou S."/>
            <person name="Cros-Aarteil S."/>
            <person name="Calhoun S."/>
            <person name="Kuo A."/>
            <person name="Mondo S."/>
            <person name="Pangilinan J."/>
            <person name="Riley R."/>
            <person name="Labutti K."/>
            <person name="Andreopoulos B."/>
            <person name="Lipzen A."/>
            <person name="Chen C."/>
            <person name="Yanf M."/>
            <person name="Daum C."/>
            <person name="Ng V."/>
            <person name="Clum A."/>
            <person name="Steindorff A."/>
            <person name="Ohm R."/>
            <person name="Martin F."/>
            <person name="Silar P."/>
            <person name="Natvig D."/>
            <person name="Lalanne C."/>
            <person name="Gautier V."/>
            <person name="Ament-Velasquez S.L."/>
            <person name="Kruys A."/>
            <person name="Hutchinson M.I."/>
            <person name="Powell A.J."/>
            <person name="Barry K."/>
            <person name="Miller A.N."/>
            <person name="Grigoriev I.V."/>
            <person name="Debuchy R."/>
            <person name="Gladieux P."/>
            <person name="Thoren M.H."/>
            <person name="Johannesson H."/>
        </authorList>
    </citation>
    <scope>NUCLEOTIDE SEQUENCE</scope>
    <source>
        <strain evidence="3">CBS 560.94</strain>
    </source>
</reference>
<reference evidence="3" key="1">
    <citation type="journal article" date="2023" name="Mol. Phylogenet. Evol.">
        <title>Genome-scale phylogeny and comparative genomics of the fungal order Sordariales.</title>
        <authorList>
            <person name="Hensen N."/>
            <person name="Bonometti L."/>
            <person name="Westerberg I."/>
            <person name="Brannstrom I.O."/>
            <person name="Guillou S."/>
            <person name="Cros-Aarteil S."/>
            <person name="Calhoun S."/>
            <person name="Haridas S."/>
            <person name="Kuo A."/>
            <person name="Mondo S."/>
            <person name="Pangilinan J."/>
            <person name="Riley R."/>
            <person name="LaButti K."/>
            <person name="Andreopoulos B."/>
            <person name="Lipzen A."/>
            <person name="Chen C."/>
            <person name="Yan M."/>
            <person name="Daum C."/>
            <person name="Ng V."/>
            <person name="Clum A."/>
            <person name="Steindorff A."/>
            <person name="Ohm R.A."/>
            <person name="Martin F."/>
            <person name="Silar P."/>
            <person name="Natvig D.O."/>
            <person name="Lalanne C."/>
            <person name="Gautier V."/>
            <person name="Ament-Velasquez S.L."/>
            <person name="Kruys A."/>
            <person name="Hutchinson M.I."/>
            <person name="Powell A.J."/>
            <person name="Barry K."/>
            <person name="Miller A.N."/>
            <person name="Grigoriev I.V."/>
            <person name="Debuchy R."/>
            <person name="Gladieux P."/>
            <person name="Hiltunen Thoren M."/>
            <person name="Johannesson H."/>
        </authorList>
    </citation>
    <scope>NUCLEOTIDE SEQUENCE</scope>
    <source>
        <strain evidence="3">CBS 560.94</strain>
    </source>
</reference>
<sequence>MTTPAMDSAETSHYPSALPEISKPNSESPRPSALPPYFRSYEAYIEHCMAKIGPEGVPEAAFDRLCASCAAAFKKIAESFVGGGRWEKRFPFCSVNDFLRSAAEGSCHVCHSFMAERLKCNVPSLGDLLGLESRDSGVDAHGHGDAALKIYVYLHDDFPRSGHLQVSIVGSRMVFAGFAIEARDENSSRVRGFPTSLNTASDGSWNQALKWINNCLSHPLCNPVQTANLQDKRPARLVAVGTIGETYVRICETSRDGCTKEPYMTLSHCWGKKGVPIRLLEENYAGFLNGIQLGELPNTFRDAIELTRKLEIPYIWIDSLCIIQDSPGDKDWIRESAKMQEIYRNSFLNLAAAASFDSNGGLFNRRYPLSVVPWSVRVAENVYLTKKYTSEYPGIRAQKKLILYTRGWVLQEQLLARRTLVFGQDELHWECSTCQASESFPDSHEYSTDEVPYNIFRPGWENLLKGKPVDSDRQKAWNRLISTYSRRSLTKPSDRLMAISGLAEHLSSRWSGITYLAGLWSYRLIHELLWHCGSCSQRNMEIAPSWSWASLQERQSIGPSGITMCEDLGWLDVLAEVLEAKVTPKARTSPFGPVACGGSIRLRSPVIRARITIEDKRHRRYNLALEDNCNLDTLILQDVDVKWDDIDDAKADMKDAYFAPFEIQAYDKHDLATLHGLVLLKTAVHLLPCKTQLRRAGYFTRYDDGVSSDNDSENSCHDDGSDSGRDDASDESFQGGMDNNSEDASVTSSKDHELRWERSFRKRKKQGLFRNFNSWFAEKIGDGLEERMNYLKKDPYVNGPPLNTTLENRYLTEPGKEFLPDFSKFFEAIARVAQNNKANGTPDPVLGMGEGNGYYTYEIV</sequence>
<dbReference type="EMBL" id="JAUEPP010000004">
    <property type="protein sequence ID" value="KAK3344836.1"/>
    <property type="molecule type" value="Genomic_DNA"/>
</dbReference>
<dbReference type="Pfam" id="PF06985">
    <property type="entry name" value="HET"/>
    <property type="match status" value="1"/>
</dbReference>
<evidence type="ECO:0000313" key="3">
    <source>
        <dbReference type="EMBL" id="KAK3344836.1"/>
    </source>
</evidence>
<gene>
    <name evidence="3" type="ORF">B0H65DRAFT_557892</name>
</gene>
<dbReference type="PANTHER" id="PTHR33112:SF10">
    <property type="entry name" value="TOL"/>
    <property type="match status" value="1"/>
</dbReference>
<accession>A0AAE0JEE5</accession>
<dbReference type="PANTHER" id="PTHR33112">
    <property type="entry name" value="DOMAIN PROTEIN, PUTATIVE-RELATED"/>
    <property type="match status" value="1"/>
</dbReference>
<feature type="compositionally biased region" description="Polar residues" evidence="1">
    <location>
        <begin position="1"/>
        <end position="14"/>
    </location>
</feature>
<feature type="region of interest" description="Disordered" evidence="1">
    <location>
        <begin position="705"/>
        <end position="750"/>
    </location>
</feature>
<dbReference type="AlphaFoldDB" id="A0AAE0JEE5"/>
<name>A0AAE0JEE5_9PEZI</name>
<feature type="compositionally biased region" description="Basic and acidic residues" evidence="1">
    <location>
        <begin position="714"/>
        <end position="727"/>
    </location>
</feature>
<evidence type="ECO:0000256" key="1">
    <source>
        <dbReference type="SAM" id="MobiDB-lite"/>
    </source>
</evidence>
<dbReference type="RefSeq" id="XP_062681449.1">
    <property type="nucleotide sequence ID" value="XM_062830089.1"/>
</dbReference>
<comment type="caution">
    <text evidence="3">The sequence shown here is derived from an EMBL/GenBank/DDBJ whole genome shotgun (WGS) entry which is preliminary data.</text>
</comment>
<keyword evidence="4" id="KW-1185">Reference proteome</keyword>